<dbReference type="SMART" id="SM00421">
    <property type="entry name" value="HTH_LUXR"/>
    <property type="match status" value="1"/>
</dbReference>
<dbReference type="InterPro" id="IPR000792">
    <property type="entry name" value="Tscrpt_reg_LuxR_C"/>
</dbReference>
<dbReference type="PANTHER" id="PTHR43214:SF43">
    <property type="entry name" value="TWO-COMPONENT RESPONSE REGULATOR"/>
    <property type="match status" value="1"/>
</dbReference>
<dbReference type="RefSeq" id="WP_253660008.1">
    <property type="nucleotide sequence ID" value="NZ_BAAAJQ010000001.1"/>
</dbReference>
<dbReference type="EMBL" id="JAMTCJ010000001">
    <property type="protein sequence ID" value="MCP2174999.1"/>
    <property type="molecule type" value="Genomic_DNA"/>
</dbReference>
<dbReference type="PROSITE" id="PS00622">
    <property type="entry name" value="HTH_LUXR_1"/>
    <property type="match status" value="1"/>
</dbReference>
<keyword evidence="4" id="KW-1185">Reference proteome</keyword>
<evidence type="ECO:0000256" key="1">
    <source>
        <dbReference type="ARBA" id="ARBA00023125"/>
    </source>
</evidence>
<dbReference type="InterPro" id="IPR036388">
    <property type="entry name" value="WH-like_DNA-bd_sf"/>
</dbReference>
<dbReference type="PANTHER" id="PTHR43214">
    <property type="entry name" value="TWO-COMPONENT RESPONSE REGULATOR"/>
    <property type="match status" value="1"/>
</dbReference>
<dbReference type="Gene3D" id="1.25.40.10">
    <property type="entry name" value="Tetratricopeptide repeat domain"/>
    <property type="match status" value="1"/>
</dbReference>
<sequence length="906" mass="96584">MSPVPDLSDRRAIREEIVRAVAGVPASGAVLVTVDGPAGIGRTFELNRVADDLRAQDPLVKVLRVGAVRWESSVSYGLLHQLWPDIDVAAGDEPQTVARAVADAASDGDETTVIVVDDAHHGDVESLRAIASAVRHHRDRRLAVICTRRPFPAGTTAVHEVLDRVADIAVSVPRLGEKDIVAIAAARGIVLSPAAATHLTRHSGGRPRPAAALLDELPPEAWKTVHPELPAPGHVAAAVREELAEVTADTRRMIQAVAVLAGAHPLPIVCAMAEIADPWSTLDDAERSGLVVVRGGSTATMVDTPDPMVRAAVVATMSRQAVAQWHSRAADTVTDPADALIHVAASGALPDAVVSDRLHDLALARGASGEWGTAATLYRLAGRSTPDPRRREERLTRAVDALIAAGDVPTASGYVAELESLPETPLRDSVLGYLAILRGRPQEADARLRRAWEMVRTRHEPDVAAMICHREVLHNLARCNGDLLVQWADRAVDLVGAEDPTAVEAQAIRGLGLGSTGRTAEALASYRELWGQAGIGAVGQRVQMGAGWLHLATDNIELARAELEAAAPTDFLGGSTRISLWAHAWLARAHFVTGDWDAALRLVDAGVDLVERSGASLIRPLLQWTATQIHALRGDWDAADTSSRRGAAGARDYEIMRVPAALAQAAVAEAHADYAGVLRALTPLTEAWAVTDVAEPGFWPWPDVYANALVQEGRLSEAESFLVVHEERAAARGNRSAGARLACARGRLLGAHGDVDGARASFDTALAALEPLPLLYDRARVNFAYGQTLRRAGKRREADVIISAAREGYLAIGATTYVRRCDRELKAGGVRADLKNRAHDDLTPQEDAVAGLVATGLSNREVAAELYLSVKTVQFHLTRVYAKMGIRSRTELAATRASDPEGPDQG</sequence>
<proteinExistence type="predicted"/>
<dbReference type="PROSITE" id="PS50043">
    <property type="entry name" value="HTH_LUXR_2"/>
    <property type="match status" value="1"/>
</dbReference>
<dbReference type="InterPro" id="IPR011990">
    <property type="entry name" value="TPR-like_helical_dom_sf"/>
</dbReference>
<reference evidence="3 4" key="1">
    <citation type="submission" date="2022-06" db="EMBL/GenBank/DDBJ databases">
        <title>Genomic Encyclopedia of Archaeal and Bacterial Type Strains, Phase II (KMG-II): from individual species to whole genera.</title>
        <authorList>
            <person name="Goeker M."/>
        </authorList>
    </citation>
    <scope>NUCLEOTIDE SEQUENCE [LARGE SCALE GENOMIC DNA]</scope>
    <source>
        <strain evidence="3 4">DSM 44693</strain>
    </source>
</reference>
<name>A0ABT1H9Z2_9NOCA</name>
<dbReference type="PRINTS" id="PR00038">
    <property type="entry name" value="HTHLUXR"/>
</dbReference>
<dbReference type="SUPFAM" id="SSF52540">
    <property type="entry name" value="P-loop containing nucleoside triphosphate hydrolases"/>
    <property type="match status" value="1"/>
</dbReference>
<dbReference type="Gene3D" id="1.10.10.10">
    <property type="entry name" value="Winged helix-like DNA-binding domain superfamily/Winged helix DNA-binding domain"/>
    <property type="match status" value="1"/>
</dbReference>
<dbReference type="InterPro" id="IPR039420">
    <property type="entry name" value="WalR-like"/>
</dbReference>
<dbReference type="InterPro" id="IPR027417">
    <property type="entry name" value="P-loop_NTPase"/>
</dbReference>
<organism evidence="3 4">
    <name type="scientific">Williamsia maris</name>
    <dbReference type="NCBI Taxonomy" id="72806"/>
    <lineage>
        <taxon>Bacteria</taxon>
        <taxon>Bacillati</taxon>
        <taxon>Actinomycetota</taxon>
        <taxon>Actinomycetes</taxon>
        <taxon>Mycobacteriales</taxon>
        <taxon>Nocardiaceae</taxon>
        <taxon>Williamsia</taxon>
    </lineage>
</organism>
<comment type="caution">
    <text evidence="3">The sequence shown here is derived from an EMBL/GenBank/DDBJ whole genome shotgun (WGS) entry which is preliminary data.</text>
</comment>
<dbReference type="Pfam" id="PF00196">
    <property type="entry name" value="GerE"/>
    <property type="match status" value="1"/>
</dbReference>
<dbReference type="CDD" id="cd06170">
    <property type="entry name" value="LuxR_C_like"/>
    <property type="match status" value="1"/>
</dbReference>
<protein>
    <submittedName>
        <fullName evidence="3">Regulatory protein, luxR family</fullName>
    </submittedName>
</protein>
<evidence type="ECO:0000313" key="3">
    <source>
        <dbReference type="EMBL" id="MCP2174999.1"/>
    </source>
</evidence>
<dbReference type="SUPFAM" id="SSF48452">
    <property type="entry name" value="TPR-like"/>
    <property type="match status" value="1"/>
</dbReference>
<evidence type="ECO:0000313" key="4">
    <source>
        <dbReference type="Proteomes" id="UP001206895"/>
    </source>
</evidence>
<accession>A0ABT1H9Z2</accession>
<feature type="domain" description="HTH luxR-type" evidence="2">
    <location>
        <begin position="835"/>
        <end position="900"/>
    </location>
</feature>
<evidence type="ECO:0000259" key="2">
    <source>
        <dbReference type="PROSITE" id="PS50043"/>
    </source>
</evidence>
<keyword evidence="1" id="KW-0238">DNA-binding</keyword>
<dbReference type="InterPro" id="IPR016032">
    <property type="entry name" value="Sig_transdc_resp-reg_C-effctor"/>
</dbReference>
<dbReference type="SUPFAM" id="SSF46894">
    <property type="entry name" value="C-terminal effector domain of the bipartite response regulators"/>
    <property type="match status" value="1"/>
</dbReference>
<dbReference type="Proteomes" id="UP001206895">
    <property type="component" value="Unassembled WGS sequence"/>
</dbReference>
<gene>
    <name evidence="3" type="ORF">LX13_000806</name>
</gene>